<evidence type="ECO:0000256" key="1">
    <source>
        <dbReference type="ARBA" id="ARBA00004123"/>
    </source>
</evidence>
<dbReference type="InterPro" id="IPR037138">
    <property type="entry name" value="His_deacetylse_dom_sf"/>
</dbReference>
<keyword evidence="8" id="KW-0804">Transcription</keyword>
<dbReference type="GO" id="GO:0005737">
    <property type="term" value="C:cytoplasm"/>
    <property type="evidence" value="ECO:0007669"/>
    <property type="project" value="TreeGrafter"/>
</dbReference>
<dbReference type="InterPro" id="IPR000286">
    <property type="entry name" value="HDACs"/>
</dbReference>
<keyword evidence="7" id="KW-0805">Transcription regulation</keyword>
<dbReference type="InterPro" id="IPR023696">
    <property type="entry name" value="Ureohydrolase_dom_sf"/>
</dbReference>
<name>A0A061RPJ5_9CHLO</name>
<evidence type="ECO:0000259" key="11">
    <source>
        <dbReference type="Pfam" id="PF00850"/>
    </source>
</evidence>
<proteinExistence type="inferred from homology"/>
<dbReference type="EC" id="3.5.1.98" evidence="3"/>
<evidence type="ECO:0000313" key="12">
    <source>
        <dbReference type="EMBL" id="JAC72669.1"/>
    </source>
</evidence>
<comment type="similarity">
    <text evidence="2">Belongs to the histone deacetylase family. HD type 2 subfamily.</text>
</comment>
<reference evidence="12" key="1">
    <citation type="submission" date="2014-05" db="EMBL/GenBank/DDBJ databases">
        <title>The transcriptome of the halophilic microalga Tetraselmis sp. GSL018 isolated from the Great Salt Lake, Utah.</title>
        <authorList>
            <person name="Jinkerson R.E."/>
            <person name="D'Adamo S."/>
            <person name="Posewitz M.C."/>
        </authorList>
    </citation>
    <scope>NUCLEOTIDE SEQUENCE</scope>
    <source>
        <strain evidence="12">GSL018</strain>
    </source>
</reference>
<evidence type="ECO:0000256" key="7">
    <source>
        <dbReference type="ARBA" id="ARBA00023015"/>
    </source>
</evidence>
<dbReference type="Pfam" id="PF00850">
    <property type="entry name" value="Hist_deacetyl"/>
    <property type="match status" value="1"/>
</dbReference>
<gene>
    <name evidence="12" type="primary">HDAC6_10</name>
    <name evidence="12" type="ORF">TSPGSL018_30775</name>
</gene>
<evidence type="ECO:0000256" key="4">
    <source>
        <dbReference type="ARBA" id="ARBA00022491"/>
    </source>
</evidence>
<evidence type="ECO:0000256" key="5">
    <source>
        <dbReference type="ARBA" id="ARBA00022801"/>
    </source>
</evidence>
<evidence type="ECO:0000256" key="10">
    <source>
        <dbReference type="SAM" id="MobiDB-lite"/>
    </source>
</evidence>
<feature type="region of interest" description="Disordered" evidence="10">
    <location>
        <begin position="1"/>
        <end position="69"/>
    </location>
</feature>
<dbReference type="PANTHER" id="PTHR10625:SF5">
    <property type="entry name" value="HISTONE DEACETYLASE"/>
    <property type="match status" value="1"/>
</dbReference>
<feature type="compositionally biased region" description="Basic and acidic residues" evidence="10">
    <location>
        <begin position="18"/>
        <end position="37"/>
    </location>
</feature>
<feature type="domain" description="Histone deacetylase" evidence="11">
    <location>
        <begin position="155"/>
        <end position="439"/>
    </location>
</feature>
<evidence type="ECO:0000256" key="8">
    <source>
        <dbReference type="ARBA" id="ARBA00023163"/>
    </source>
</evidence>
<evidence type="ECO:0000256" key="9">
    <source>
        <dbReference type="ARBA" id="ARBA00023242"/>
    </source>
</evidence>
<comment type="subcellular location">
    <subcellularLocation>
        <location evidence="1">Nucleus</location>
    </subcellularLocation>
</comment>
<organism evidence="12">
    <name type="scientific">Tetraselmis sp. GSL018</name>
    <dbReference type="NCBI Taxonomy" id="582737"/>
    <lineage>
        <taxon>Eukaryota</taxon>
        <taxon>Viridiplantae</taxon>
        <taxon>Chlorophyta</taxon>
        <taxon>core chlorophytes</taxon>
        <taxon>Chlorodendrophyceae</taxon>
        <taxon>Chlorodendrales</taxon>
        <taxon>Chlorodendraceae</taxon>
        <taxon>Tetraselmis</taxon>
    </lineage>
</organism>
<protein>
    <recommendedName>
        <fullName evidence="3">histone deacetylase</fullName>
        <ecNumber evidence="3">3.5.1.98</ecNumber>
    </recommendedName>
</protein>
<keyword evidence="6" id="KW-0156">Chromatin regulator</keyword>
<dbReference type="EMBL" id="GBEZ01013306">
    <property type="protein sequence ID" value="JAC72669.1"/>
    <property type="molecule type" value="Transcribed_RNA"/>
</dbReference>
<dbReference type="PRINTS" id="PR01270">
    <property type="entry name" value="HDASUPER"/>
</dbReference>
<evidence type="ECO:0000256" key="3">
    <source>
        <dbReference type="ARBA" id="ARBA00012111"/>
    </source>
</evidence>
<keyword evidence="5" id="KW-0378">Hydrolase</keyword>
<keyword evidence="4" id="KW-0678">Repressor</keyword>
<dbReference type="GO" id="GO:0141221">
    <property type="term" value="F:histone deacetylase activity, hydrolytic mechanism"/>
    <property type="evidence" value="ECO:0007669"/>
    <property type="project" value="UniProtKB-EC"/>
</dbReference>
<dbReference type="SUPFAM" id="SSF52768">
    <property type="entry name" value="Arginase/deacetylase"/>
    <property type="match status" value="1"/>
</dbReference>
<dbReference type="PANTHER" id="PTHR10625">
    <property type="entry name" value="HISTONE DEACETYLASE HDAC1-RELATED"/>
    <property type="match status" value="1"/>
</dbReference>
<dbReference type="Gene3D" id="3.40.800.20">
    <property type="entry name" value="Histone deacetylase domain"/>
    <property type="match status" value="1"/>
</dbReference>
<evidence type="ECO:0000256" key="6">
    <source>
        <dbReference type="ARBA" id="ARBA00022853"/>
    </source>
</evidence>
<accession>A0A061RPJ5</accession>
<dbReference type="GO" id="GO:0000118">
    <property type="term" value="C:histone deacetylase complex"/>
    <property type="evidence" value="ECO:0007669"/>
    <property type="project" value="TreeGrafter"/>
</dbReference>
<sequence>MPDLDPELSHPGETVTGDDVKFPAPEEMKSASVREEPDQTPPECHQQHDKMHAVDSPSNSSGYAEGDADIGSDGDSGVLIRYCKNCTARLLPMQPDVCINCSWHVDDDEMLLGIDFEALKADACSPWSVPSPESPVIAWDHRMEFHEEIRRGSPHPERPDRVKAAIARAIASGAADRCQRLPVREATREELEACHSVSLIDSVFDTARSPRYFTSDTYSNESTASSARLAAGACVDVAVAVAKGIAPSGAAICRPPGHHAESSMAMGFCFFNNAAVAARAAQKAGARKVLILDWDVHHGNGTQHIFEGDSSVLYMSIHRHDGGTFFPGTGAASEVGYGSGAGFTVNIPWGSGGAGDGDYISAMHQVVLPIAYEFAPDMIIVSAGFDAARGDPIGGCLVSPNTYGHMTSMLKTVAPVAVLLEGGYNLSATAMGVESVLRVLLGERPAPFDCPPVMSHVSRSVIPLVQMIHSRHWSSMGMAGVFDSIVQGSTGGIGRVGAGSGLGFSINSEPEHSDDEAQALDQQHVPDTDLLCTAPCQFQDSDEQCFLGRNSENSDDPCSPSFIKMQLGAEGHSDDASGADGILGVSPGKHGAAVLGLDGDCESCPKDLESGSAKKAIGDLSASVAFDPTPDVVSRAVECLATTPLGSLPGACSPLPVRSGSYHRWQYVRQLQFNAMRSLQKKRKAAVATDFAAKGDLKASRTKLSPVSFLDKE</sequence>
<evidence type="ECO:0000256" key="2">
    <source>
        <dbReference type="ARBA" id="ARBA00007738"/>
    </source>
</evidence>
<keyword evidence="9" id="KW-0539">Nucleus</keyword>
<dbReference type="GO" id="GO:0040029">
    <property type="term" value="P:epigenetic regulation of gene expression"/>
    <property type="evidence" value="ECO:0007669"/>
    <property type="project" value="TreeGrafter"/>
</dbReference>
<dbReference type="AlphaFoldDB" id="A0A061RPJ5"/>
<dbReference type="InterPro" id="IPR023801">
    <property type="entry name" value="His_deacetylse_dom"/>
</dbReference>